<dbReference type="Proteomes" id="UP000245577">
    <property type="component" value="Unassembled WGS sequence"/>
</dbReference>
<feature type="domain" description="Radical SAM core" evidence="7">
    <location>
        <begin position="114"/>
        <end position="325"/>
    </location>
</feature>
<keyword evidence="6" id="KW-0411">Iron-sulfur</keyword>
<proteinExistence type="predicted"/>
<keyword evidence="4" id="KW-0479">Metal-binding</keyword>
<evidence type="ECO:0000259" key="7">
    <source>
        <dbReference type="PROSITE" id="PS51918"/>
    </source>
</evidence>
<dbReference type="InterPro" id="IPR034391">
    <property type="entry name" value="AdoMet-like_SPASM_containing"/>
</dbReference>
<evidence type="ECO:0000256" key="6">
    <source>
        <dbReference type="ARBA" id="ARBA00023014"/>
    </source>
</evidence>
<accession>A0A2U1S7K8</accession>
<dbReference type="NCBIfam" id="TIGR04085">
    <property type="entry name" value="rSAM_more_4Fe4S"/>
    <property type="match status" value="1"/>
</dbReference>
<keyword evidence="2" id="KW-0004">4Fe-4S</keyword>
<dbReference type="GO" id="GO:0046872">
    <property type="term" value="F:metal ion binding"/>
    <property type="evidence" value="ECO:0007669"/>
    <property type="project" value="UniProtKB-KW"/>
</dbReference>
<dbReference type="InterPro" id="IPR050377">
    <property type="entry name" value="Radical_SAM_PqqE_MftC-like"/>
</dbReference>
<dbReference type="CDD" id="cd21123">
    <property type="entry name" value="SPASM_MftC-like"/>
    <property type="match status" value="1"/>
</dbReference>
<keyword evidence="5" id="KW-0408">Iron</keyword>
<name>A0A2U1S7K8_9EURY</name>
<organism evidence="8 9">
    <name type="scientific">Methanobrevibacter woesei</name>
    <dbReference type="NCBI Taxonomy" id="190976"/>
    <lineage>
        <taxon>Archaea</taxon>
        <taxon>Methanobacteriati</taxon>
        <taxon>Methanobacteriota</taxon>
        <taxon>Methanomada group</taxon>
        <taxon>Methanobacteria</taxon>
        <taxon>Methanobacteriales</taxon>
        <taxon>Methanobacteriaceae</taxon>
        <taxon>Methanobrevibacter</taxon>
    </lineage>
</organism>
<evidence type="ECO:0000256" key="5">
    <source>
        <dbReference type="ARBA" id="ARBA00023004"/>
    </source>
</evidence>
<dbReference type="GO" id="GO:0006783">
    <property type="term" value="P:heme biosynthetic process"/>
    <property type="evidence" value="ECO:0007669"/>
    <property type="project" value="TreeGrafter"/>
</dbReference>
<keyword evidence="3" id="KW-0949">S-adenosyl-L-methionine</keyword>
<dbReference type="InterPro" id="IPR007197">
    <property type="entry name" value="rSAM"/>
</dbReference>
<dbReference type="SMART" id="SM00729">
    <property type="entry name" value="Elp3"/>
    <property type="match status" value="1"/>
</dbReference>
<protein>
    <submittedName>
        <fullName evidence="8">Antilisterial bacteriocin subtilosin biosynthesis protein AlbA</fullName>
    </submittedName>
</protein>
<evidence type="ECO:0000256" key="2">
    <source>
        <dbReference type="ARBA" id="ARBA00022485"/>
    </source>
</evidence>
<dbReference type="InterPro" id="IPR023885">
    <property type="entry name" value="4Fe4S-binding_SPASM_dom"/>
</dbReference>
<dbReference type="OrthoDB" id="30736at2157"/>
<dbReference type="SFLD" id="SFLDS00029">
    <property type="entry name" value="Radical_SAM"/>
    <property type="match status" value="2"/>
</dbReference>
<evidence type="ECO:0000256" key="3">
    <source>
        <dbReference type="ARBA" id="ARBA00022691"/>
    </source>
</evidence>
<dbReference type="Pfam" id="PF13186">
    <property type="entry name" value="SPASM"/>
    <property type="match status" value="1"/>
</dbReference>
<dbReference type="InterPro" id="IPR058240">
    <property type="entry name" value="rSAM_sf"/>
</dbReference>
<dbReference type="InterPro" id="IPR013785">
    <property type="entry name" value="Aldolase_TIM"/>
</dbReference>
<evidence type="ECO:0000313" key="9">
    <source>
        <dbReference type="Proteomes" id="UP000245577"/>
    </source>
</evidence>
<evidence type="ECO:0000256" key="1">
    <source>
        <dbReference type="ARBA" id="ARBA00001966"/>
    </source>
</evidence>
<evidence type="ECO:0000313" key="8">
    <source>
        <dbReference type="EMBL" id="PWB86080.1"/>
    </source>
</evidence>
<dbReference type="CDD" id="cd01335">
    <property type="entry name" value="Radical_SAM"/>
    <property type="match status" value="1"/>
</dbReference>
<keyword evidence="9" id="KW-1185">Reference proteome</keyword>
<dbReference type="GO" id="GO:0051536">
    <property type="term" value="F:iron-sulfur cluster binding"/>
    <property type="evidence" value="ECO:0007669"/>
    <property type="project" value="UniProtKB-KW"/>
</dbReference>
<comment type="caution">
    <text evidence="8">The sequence shown here is derived from an EMBL/GenBank/DDBJ whole genome shotgun (WGS) entry which is preliminary data.</text>
</comment>
<dbReference type="SFLD" id="SFLDG01386">
    <property type="entry name" value="main_SPASM_domain-containing"/>
    <property type="match status" value="1"/>
</dbReference>
<sequence>MKKDVSSMVREFEAFINNPLSKKTISKLNHYCDKCEATHLQCALDYYLGIREDICHKCKLVLPIVKQIIKKGLNSFNTSEEALINTMQDPYWRKGLLSVIKGMGNFGVHKPFVPGAPFQIVWNITKACNFKCIHCYENAGKKADDELTTDEIIKGIDKLSRLGVASIAFSGGEPTVHPGIIDLIKHASEDGMYVSMATNGFKTAKIEHANEFADAGLEFVQISLDGLNPETHDNFRGVPNSWNRAVQSIKNFLELGVFVEVSTTVTQENYDEIPGMIDFMRELGVEWFMLYNFIPTGSGSEVRDLDLTPKQRNELLKLIYEENGKGDMQILSTAPQFADVAVSMESDSNLVPTHFFNPEYTNPAMKELADFVGGCGAGRFYMSVEPNGDMFPCVFFPHDDVLKLGNIKDADLEDMWCNNKLLLQLRDKDLLANHCGVCESRYICGGCRGRAYAYNDGDYLGPDPGCLKNQT</sequence>
<dbReference type="InterPro" id="IPR006638">
    <property type="entry name" value="Elp3/MiaA/NifB-like_rSAM"/>
</dbReference>
<dbReference type="PANTHER" id="PTHR11228:SF7">
    <property type="entry name" value="PQQA PEPTIDE CYCLASE"/>
    <property type="match status" value="1"/>
</dbReference>
<dbReference type="SFLD" id="SFLDG01387">
    <property type="entry name" value="BtrN-like_SPASM_domain_contain"/>
    <property type="match status" value="1"/>
</dbReference>
<comment type="cofactor">
    <cofactor evidence="1">
        <name>[4Fe-4S] cluster</name>
        <dbReference type="ChEBI" id="CHEBI:49883"/>
    </cofactor>
</comment>
<dbReference type="Pfam" id="PF04055">
    <property type="entry name" value="Radical_SAM"/>
    <property type="match status" value="1"/>
</dbReference>
<dbReference type="SUPFAM" id="SSF102114">
    <property type="entry name" value="Radical SAM enzymes"/>
    <property type="match status" value="1"/>
</dbReference>
<gene>
    <name evidence="8" type="primary">albA</name>
    <name evidence="8" type="ORF">MBBWO_09340</name>
</gene>
<dbReference type="Gene3D" id="3.20.20.70">
    <property type="entry name" value="Aldolase class I"/>
    <property type="match status" value="1"/>
</dbReference>
<dbReference type="RefSeq" id="WP_116669719.1">
    <property type="nucleotide sequence ID" value="NZ_MZGU01000004.1"/>
</dbReference>
<dbReference type="EMBL" id="MZGU01000004">
    <property type="protein sequence ID" value="PWB86080.1"/>
    <property type="molecule type" value="Genomic_DNA"/>
</dbReference>
<dbReference type="PANTHER" id="PTHR11228">
    <property type="entry name" value="RADICAL SAM DOMAIN PROTEIN"/>
    <property type="match status" value="1"/>
</dbReference>
<dbReference type="SFLD" id="SFLDG01067">
    <property type="entry name" value="SPASM/twitch_domain_containing"/>
    <property type="match status" value="2"/>
</dbReference>
<dbReference type="GO" id="GO:0003824">
    <property type="term" value="F:catalytic activity"/>
    <property type="evidence" value="ECO:0007669"/>
    <property type="project" value="InterPro"/>
</dbReference>
<reference evidence="8 9" key="1">
    <citation type="submission" date="2017-03" db="EMBL/GenBank/DDBJ databases">
        <title>Genome sequence of Methanobrevibacter wosei.</title>
        <authorList>
            <person name="Poehlein A."/>
            <person name="Seedorf H."/>
            <person name="Daniel R."/>
        </authorList>
    </citation>
    <scope>NUCLEOTIDE SEQUENCE [LARGE SCALE GENOMIC DNA]</scope>
    <source>
        <strain evidence="8 9">DSM 11979</strain>
    </source>
</reference>
<dbReference type="PROSITE" id="PS51918">
    <property type="entry name" value="RADICAL_SAM"/>
    <property type="match status" value="1"/>
</dbReference>
<dbReference type="AlphaFoldDB" id="A0A2U1S7K8"/>
<evidence type="ECO:0000256" key="4">
    <source>
        <dbReference type="ARBA" id="ARBA00022723"/>
    </source>
</evidence>